<name>A0ABQ3UJ22_9CHLR</name>
<reference evidence="12 13" key="1">
    <citation type="journal article" date="2021" name="Int. J. Syst. Evol. Microbiol.">
        <title>Reticulibacter mediterranei gen. nov., sp. nov., within the new family Reticulibacteraceae fam. nov., and Ktedonospora formicarum gen. nov., sp. nov., Ktedonobacter robiniae sp. nov., Dictyobacter formicarum sp. nov. and Dictyobacter arantiisoli sp. nov., belonging to the class Ktedonobacteria.</title>
        <authorList>
            <person name="Yabe S."/>
            <person name="Zheng Y."/>
            <person name="Wang C.M."/>
            <person name="Sakai Y."/>
            <person name="Abe K."/>
            <person name="Yokota A."/>
            <person name="Donadio S."/>
            <person name="Cavaletti L."/>
            <person name="Monciardini P."/>
        </authorList>
    </citation>
    <scope>NUCLEOTIDE SEQUENCE [LARGE SCALE GENOMIC DNA]</scope>
    <source>
        <strain evidence="12 13">SOSP1-30</strain>
    </source>
</reference>
<keyword evidence="3 10" id="KW-0560">Oxidoreductase</keyword>
<proteinExistence type="inferred from homology"/>
<comment type="similarity">
    <text evidence="5">Belongs to the carotenoid/retinoid oxidoreductase family. CrtP subfamily.</text>
</comment>
<evidence type="ECO:0000256" key="4">
    <source>
        <dbReference type="ARBA" id="ARBA00037901"/>
    </source>
</evidence>
<comment type="pathway">
    <text evidence="4">Carotenoid biosynthesis; staphyloxanthin biosynthesis; staphyloxanthin from farnesyl diphosphate: step 3/5.</text>
</comment>
<dbReference type="InterPro" id="IPR014105">
    <property type="entry name" value="Carotenoid/retinoid_OxRdtase"/>
</dbReference>
<evidence type="ECO:0000313" key="13">
    <source>
        <dbReference type="Proteomes" id="UP000654345"/>
    </source>
</evidence>
<protein>
    <recommendedName>
        <fullName evidence="6">4,4'-diaponeurosporene oxygenase</fullName>
    </recommendedName>
    <alternativeName>
        <fullName evidence="7">4,4'-diaponeurosporene oxidase</fullName>
    </alternativeName>
    <alternativeName>
        <fullName evidence="8">Carotenoid oxidase</fullName>
    </alternativeName>
</protein>
<comment type="cofactor">
    <cofactor evidence="1">
        <name>FAD</name>
        <dbReference type="ChEBI" id="CHEBI:57692"/>
    </cofactor>
</comment>
<evidence type="ECO:0000256" key="1">
    <source>
        <dbReference type="ARBA" id="ARBA00001974"/>
    </source>
</evidence>
<sequence length="529" mass="59420">MSEQGREIIVIGAGIGGLSAAIHLAIKGHCVHVLERQAQVGGKLNLIEKEGFAFDTGPSLVTMPHVLRELFVVAGRRLEDYLELIPLEVTCRYFYRDGVVFNAWRDRECLAQEFARLNPEDGEAFRRFFEHTRSIYEAAADPFLYHSLGSPLNIVRTFWHYVLKGHKSGAGADEPLSRRWRAVMAALSSRTLDQEVRRFFQDEHARQLFARYATYNGSSPYQVAAVYSLIPYVELADGGWYPRGGMYSISRALEQLARELGVTLETNCEVERIQVSERRKLTRLRPEARGVVLVDGRVLHCDAVVANSDVVTTHSQLLSPAVRNQATLRKLTKLEPSCSGFVLLLGTDKTYPDLEHHNIFFSDDYQAEFADLFEKRVPIQNPTIYICATTRTDPTQAPAGGENLFILVNAPYLTEAIDWQREAPAYRERILDLLASYEQVDLSDLREHIVCEEMLTPEDFWQKYGSNAGSIYGLSSNGRMAPFTRPGNCSPEVERLYFVGGSAHPGGSIPLVMLSGRIVAELVDERVNG</sequence>
<evidence type="ECO:0000256" key="6">
    <source>
        <dbReference type="ARBA" id="ARBA00039159"/>
    </source>
</evidence>
<comment type="caution">
    <text evidence="12">The sequence shown here is derived from an EMBL/GenBank/DDBJ whole genome shotgun (WGS) entry which is preliminary data.</text>
</comment>
<dbReference type="InterPro" id="IPR036188">
    <property type="entry name" value="FAD/NAD-bd_sf"/>
</dbReference>
<dbReference type="RefSeq" id="WP_201369505.1">
    <property type="nucleotide sequence ID" value="NZ_BNJG01000001.1"/>
</dbReference>
<evidence type="ECO:0000256" key="2">
    <source>
        <dbReference type="ARBA" id="ARBA00022746"/>
    </source>
</evidence>
<evidence type="ECO:0000256" key="8">
    <source>
        <dbReference type="ARBA" id="ARBA00042619"/>
    </source>
</evidence>
<dbReference type="PANTHER" id="PTHR43734:SF7">
    <property type="entry name" value="4,4'-DIAPONEUROSPORENE OXYGENASE"/>
    <property type="match status" value="1"/>
</dbReference>
<evidence type="ECO:0000256" key="3">
    <source>
        <dbReference type="ARBA" id="ARBA00023002"/>
    </source>
</evidence>
<accession>A0ABQ3UJ22</accession>
<dbReference type="EMBL" id="BNJG01000001">
    <property type="protein sequence ID" value="GHO52625.1"/>
    <property type="molecule type" value="Genomic_DNA"/>
</dbReference>
<evidence type="ECO:0000256" key="5">
    <source>
        <dbReference type="ARBA" id="ARBA00038194"/>
    </source>
</evidence>
<evidence type="ECO:0000256" key="9">
    <source>
        <dbReference type="ARBA" id="ARBA00048532"/>
    </source>
</evidence>
<keyword evidence="2 10" id="KW-0125">Carotenoid biosynthesis</keyword>
<evidence type="ECO:0000313" key="12">
    <source>
        <dbReference type="EMBL" id="GHO52625.1"/>
    </source>
</evidence>
<comment type="catalytic activity">
    <reaction evidence="9">
        <text>all-trans-4,4'-diaponeurosporene + 2 AH2 + 2 O2 = 4,4'-diaponeurosporenal + 2 A + 3 H2O</text>
        <dbReference type="Rhea" id="RHEA:56104"/>
        <dbReference type="ChEBI" id="CHEBI:13193"/>
        <dbReference type="ChEBI" id="CHEBI:15377"/>
        <dbReference type="ChEBI" id="CHEBI:15379"/>
        <dbReference type="ChEBI" id="CHEBI:17499"/>
        <dbReference type="ChEBI" id="CHEBI:62743"/>
        <dbReference type="ChEBI" id="CHEBI:79065"/>
    </reaction>
</comment>
<organism evidence="12 13">
    <name type="scientific">Ktedonobacter robiniae</name>
    <dbReference type="NCBI Taxonomy" id="2778365"/>
    <lineage>
        <taxon>Bacteria</taxon>
        <taxon>Bacillati</taxon>
        <taxon>Chloroflexota</taxon>
        <taxon>Ktedonobacteria</taxon>
        <taxon>Ktedonobacterales</taxon>
        <taxon>Ktedonobacteraceae</taxon>
        <taxon>Ktedonobacter</taxon>
    </lineage>
</organism>
<dbReference type="Gene3D" id="3.50.50.60">
    <property type="entry name" value="FAD/NAD(P)-binding domain"/>
    <property type="match status" value="2"/>
</dbReference>
<dbReference type="Proteomes" id="UP000654345">
    <property type="component" value="Unassembled WGS sequence"/>
</dbReference>
<dbReference type="PANTHER" id="PTHR43734">
    <property type="entry name" value="PHYTOENE DESATURASE"/>
    <property type="match status" value="1"/>
</dbReference>
<dbReference type="Pfam" id="PF01593">
    <property type="entry name" value="Amino_oxidase"/>
    <property type="match status" value="1"/>
</dbReference>
<gene>
    <name evidence="12" type="ORF">KSB_11000</name>
</gene>
<keyword evidence="13" id="KW-1185">Reference proteome</keyword>
<evidence type="ECO:0000256" key="7">
    <source>
        <dbReference type="ARBA" id="ARBA00041900"/>
    </source>
</evidence>
<evidence type="ECO:0000256" key="10">
    <source>
        <dbReference type="RuleBase" id="RU362075"/>
    </source>
</evidence>
<dbReference type="InterPro" id="IPR002937">
    <property type="entry name" value="Amino_oxidase"/>
</dbReference>
<dbReference type="SUPFAM" id="SSF51905">
    <property type="entry name" value="FAD/NAD(P)-binding domain"/>
    <property type="match status" value="1"/>
</dbReference>
<dbReference type="NCBIfam" id="TIGR02734">
    <property type="entry name" value="crtI_fam"/>
    <property type="match status" value="1"/>
</dbReference>
<evidence type="ECO:0000259" key="11">
    <source>
        <dbReference type="Pfam" id="PF01593"/>
    </source>
</evidence>
<feature type="domain" description="Amine oxidase" evidence="11">
    <location>
        <begin position="15"/>
        <end position="523"/>
    </location>
</feature>